<feature type="chain" id="PRO_5015161820" evidence="7">
    <location>
        <begin position="23"/>
        <end position="685"/>
    </location>
</feature>
<gene>
    <name evidence="8" type="ORF">FRIFI_1735</name>
</gene>
<dbReference type="Pfam" id="PF03170">
    <property type="entry name" value="BcsB"/>
    <property type="match status" value="1"/>
</dbReference>
<dbReference type="InterPro" id="IPR018513">
    <property type="entry name" value="Cell_synthase_bac"/>
</dbReference>
<organism evidence="8 9">
    <name type="scientific">Romboutsia hominis</name>
    <dbReference type="NCBI Taxonomy" id="1507512"/>
    <lineage>
        <taxon>Bacteria</taxon>
        <taxon>Bacillati</taxon>
        <taxon>Bacillota</taxon>
        <taxon>Clostridia</taxon>
        <taxon>Peptostreptococcales</taxon>
        <taxon>Peptostreptococcaceae</taxon>
        <taxon>Romboutsia</taxon>
    </lineage>
</organism>
<dbReference type="Gene3D" id="2.60.120.260">
    <property type="entry name" value="Galactose-binding domain-like"/>
    <property type="match status" value="2"/>
</dbReference>
<evidence type="ECO:0000256" key="2">
    <source>
        <dbReference type="ARBA" id="ARBA00022475"/>
    </source>
</evidence>
<keyword evidence="4 6" id="KW-1133">Transmembrane helix</keyword>
<feature type="transmembrane region" description="Helical" evidence="6">
    <location>
        <begin position="661"/>
        <end position="681"/>
    </location>
</feature>
<accession>A0A2P2BSD2</accession>
<dbReference type="Proteomes" id="UP000245695">
    <property type="component" value="Chromosome 1"/>
</dbReference>
<keyword evidence="2" id="KW-1003">Cell membrane</keyword>
<keyword evidence="9" id="KW-1185">Reference proteome</keyword>
<proteinExistence type="predicted"/>
<evidence type="ECO:0000256" key="1">
    <source>
        <dbReference type="ARBA" id="ARBA00004162"/>
    </source>
</evidence>
<dbReference type="KEGG" id="rhom:FRIFI_1735"/>
<dbReference type="PANTHER" id="PTHR39083">
    <property type="entry name" value="CYCLIC DI-GMP-BINDING PROTEIN"/>
    <property type="match status" value="1"/>
</dbReference>
<dbReference type="RefSeq" id="WP_166505625.1">
    <property type="nucleotide sequence ID" value="NZ_LN650648.1"/>
</dbReference>
<dbReference type="EMBL" id="LN650648">
    <property type="protein sequence ID" value="CEI73268.1"/>
    <property type="molecule type" value="Genomic_DNA"/>
</dbReference>
<evidence type="ECO:0000313" key="8">
    <source>
        <dbReference type="EMBL" id="CEI73268.1"/>
    </source>
</evidence>
<comment type="subcellular location">
    <subcellularLocation>
        <location evidence="1">Cell membrane</location>
        <topology evidence="1">Single-pass membrane protein</topology>
    </subcellularLocation>
</comment>
<keyword evidence="5 6" id="KW-0472">Membrane</keyword>
<evidence type="ECO:0000256" key="6">
    <source>
        <dbReference type="SAM" id="Phobius"/>
    </source>
</evidence>
<protein>
    <submittedName>
        <fullName evidence="8">Cellulose synthase subunit domain protein</fullName>
    </submittedName>
</protein>
<dbReference type="AlphaFoldDB" id="A0A2P2BSD2"/>
<dbReference type="PANTHER" id="PTHR39083:SF1">
    <property type="entry name" value="CYCLIC DI-GMP-BINDING PROTEIN"/>
    <property type="match status" value="1"/>
</dbReference>
<reference evidence="8 9" key="1">
    <citation type="submission" date="2014-09" db="EMBL/GenBank/DDBJ databases">
        <authorList>
            <person name="Hornung B.V."/>
        </authorList>
    </citation>
    <scope>NUCLEOTIDE SEQUENCE [LARGE SCALE GENOMIC DNA]</scope>
    <source>
        <strain evidence="8 9">FRIFI</strain>
    </source>
</reference>
<keyword evidence="7" id="KW-0732">Signal</keyword>
<evidence type="ECO:0000256" key="7">
    <source>
        <dbReference type="SAM" id="SignalP"/>
    </source>
</evidence>
<sequence>MRLIAIMISLIISFTSCDIVFAQQNVKNYKFKNEITMNGVISSTNKYFEVPKNALVEKTKINLVFTKSELLDVNYSTITIIVNDVPIHSERLDGNKEYKKEINIDIPKDLIKTGYNKVEIKAYKTISDKVCRDDSNTANWLVVHKESNISVSYNYKPTSNLISEYKDTYINENGRNELETSILIPDNYSSEELTSAMILSSGFGEKIINDNVNFDINLYSQFKNKDKNVIYIGNKSNTSSEILNLLTAKEKEDLDKNCIIKNTNSIFDKNKKMLIIISNNEELLKKASKLINSKDLINELNKDSIIINEGTDVDDIYNYKNKNRLNFKDLGYDNITLKGPFTQESIIDISIPKSKEVKEGSKINLNIRYGENLDFERSLVTIYVNNIPIGSKKLTKENANNDTVELNLPKETLNQNYYQIKIVFNLELLDLACVTRDTDNPFAYISNESYIEFDYNDTNNLTMKNYPYPFVKDDKVNDTVVVVPDKLDSTALTQIGSIISYIGHSIKYNNGDIRFIKSSDLKSDDKKSNLIIIGTPTNNLTIKDVNKYLNLKFNKDYLGFESNEKIKFIGDYSKQLSSIQLTKSPYNKDKGMMVIASTEMKDLALSTRYLNDLDLTKSLKGDTIVIDREGNIKDLNYKLDDVDENKETKEVNKLDNKSKQFIIVASVLLLMVISATVLLALKYKK</sequence>
<dbReference type="GO" id="GO:0006011">
    <property type="term" value="P:UDP-alpha-D-glucose metabolic process"/>
    <property type="evidence" value="ECO:0007669"/>
    <property type="project" value="InterPro"/>
</dbReference>
<evidence type="ECO:0000256" key="3">
    <source>
        <dbReference type="ARBA" id="ARBA00022692"/>
    </source>
</evidence>
<dbReference type="PROSITE" id="PS51257">
    <property type="entry name" value="PROKAR_LIPOPROTEIN"/>
    <property type="match status" value="1"/>
</dbReference>
<keyword evidence="3 6" id="KW-0812">Transmembrane</keyword>
<dbReference type="GO" id="GO:0005886">
    <property type="term" value="C:plasma membrane"/>
    <property type="evidence" value="ECO:0007669"/>
    <property type="project" value="UniProtKB-SubCell"/>
</dbReference>
<evidence type="ECO:0000313" key="9">
    <source>
        <dbReference type="Proteomes" id="UP000245695"/>
    </source>
</evidence>
<evidence type="ECO:0000256" key="4">
    <source>
        <dbReference type="ARBA" id="ARBA00022989"/>
    </source>
</evidence>
<name>A0A2P2BSD2_9FIRM</name>
<feature type="signal peptide" evidence="7">
    <location>
        <begin position="1"/>
        <end position="22"/>
    </location>
</feature>
<evidence type="ECO:0000256" key="5">
    <source>
        <dbReference type="ARBA" id="ARBA00023136"/>
    </source>
</evidence>